<sequence>MACLSVFIYASLPMAIMFLIGYLLDKHFSLDVRTYDIVTRYAVMPLFIFLSLYRYIPSHVTLIPAAFAGILCLSGLLGWLLQKILPEEGTIRDFISPFMLSDTELTGVVFLILVFSHVPYFTGMGTPKTFIIPFVSVSSLLLLTSMIIHSVLLAGRRTHSLTEMIRAFFSVPSLYTAVAAVILRSFNIPLEHSFLWPVLLHYDGVFVILTCIMTGIWLHKSYSPEFKWAPALLMLVRFVLMLGISYAVIHFSGIFSPAESQVLFIAASIPAIIALTDHGTSTGINPTAAFIQPSLIIYLLGCPLAAVLARVLFPVI</sequence>
<feature type="transmembrane region" description="Helical" evidence="1">
    <location>
        <begin position="198"/>
        <end position="219"/>
    </location>
</feature>
<dbReference type="EMBL" id="FMXA01000004">
    <property type="protein sequence ID" value="SDA40367.1"/>
    <property type="molecule type" value="Genomic_DNA"/>
</dbReference>
<organism evidence="2 3">
    <name type="scientific">Allisonella histaminiformans</name>
    <dbReference type="NCBI Taxonomy" id="209880"/>
    <lineage>
        <taxon>Bacteria</taxon>
        <taxon>Bacillati</taxon>
        <taxon>Bacillota</taxon>
        <taxon>Negativicutes</taxon>
        <taxon>Veillonellales</taxon>
        <taxon>Veillonellaceae</taxon>
        <taxon>Allisonella</taxon>
    </lineage>
</organism>
<name>A0A1G5V530_9FIRM</name>
<dbReference type="STRING" id="209880.SAMN02910343_00356"/>
<dbReference type="RefSeq" id="WP_091363207.1">
    <property type="nucleotide sequence ID" value="NZ_FMXA01000004.1"/>
</dbReference>
<feature type="transmembrane region" description="Helical" evidence="1">
    <location>
        <begin position="37"/>
        <end position="56"/>
    </location>
</feature>
<feature type="transmembrane region" description="Helical" evidence="1">
    <location>
        <begin position="94"/>
        <end position="118"/>
    </location>
</feature>
<evidence type="ECO:0000313" key="2">
    <source>
        <dbReference type="EMBL" id="SDA40367.1"/>
    </source>
</evidence>
<feature type="transmembrane region" description="Helical" evidence="1">
    <location>
        <begin position="130"/>
        <end position="155"/>
    </location>
</feature>
<dbReference type="AlphaFoldDB" id="A0A1G5V530"/>
<feature type="transmembrane region" description="Helical" evidence="1">
    <location>
        <begin position="167"/>
        <end position="186"/>
    </location>
</feature>
<dbReference type="GeneID" id="87755404"/>
<dbReference type="Proteomes" id="UP000199689">
    <property type="component" value="Unassembled WGS sequence"/>
</dbReference>
<evidence type="ECO:0000313" key="3">
    <source>
        <dbReference type="Proteomes" id="UP000199689"/>
    </source>
</evidence>
<proteinExistence type="predicted"/>
<dbReference type="OrthoDB" id="527159at2"/>
<evidence type="ECO:0008006" key="4">
    <source>
        <dbReference type="Google" id="ProtNLM"/>
    </source>
</evidence>
<reference evidence="2 3" key="1">
    <citation type="submission" date="2016-10" db="EMBL/GenBank/DDBJ databases">
        <authorList>
            <person name="de Groot N.N."/>
        </authorList>
    </citation>
    <scope>NUCLEOTIDE SEQUENCE [LARGE SCALE GENOMIC DNA]</scope>
    <source>
        <strain evidence="2 3">DSM 15230</strain>
    </source>
</reference>
<feature type="transmembrane region" description="Helical" evidence="1">
    <location>
        <begin position="6"/>
        <end position="25"/>
    </location>
</feature>
<feature type="transmembrane region" description="Helical" evidence="1">
    <location>
        <begin position="295"/>
        <end position="313"/>
    </location>
</feature>
<keyword evidence="1" id="KW-1133">Transmembrane helix</keyword>
<keyword evidence="1" id="KW-0472">Membrane</keyword>
<feature type="transmembrane region" description="Helical" evidence="1">
    <location>
        <begin position="231"/>
        <end position="255"/>
    </location>
</feature>
<protein>
    <recommendedName>
        <fullName evidence="4">Membrane transport protein</fullName>
    </recommendedName>
</protein>
<gene>
    <name evidence="2" type="ORF">SAMN02910343_00356</name>
</gene>
<keyword evidence="3" id="KW-1185">Reference proteome</keyword>
<accession>A0A1G5V530</accession>
<evidence type="ECO:0000256" key="1">
    <source>
        <dbReference type="SAM" id="Phobius"/>
    </source>
</evidence>
<keyword evidence="1" id="KW-0812">Transmembrane</keyword>
<feature type="transmembrane region" description="Helical" evidence="1">
    <location>
        <begin position="62"/>
        <end position="82"/>
    </location>
</feature>